<accession>G2XV14</accession>
<sequence length="65" mass="7455">MSRYYGVQLSPPQGSYQVREYDNIEHFRGNTNQYNTFSYRARPGSIVHGTHGSIQNTSNISFLLV</sequence>
<evidence type="ECO:0000313" key="1">
    <source>
        <dbReference type="EMBL" id="CCD44334.1"/>
    </source>
</evidence>
<organism evidence="1 2">
    <name type="scientific">Botryotinia fuckeliana (strain T4)</name>
    <name type="common">Noble rot fungus</name>
    <name type="synonym">Botrytis cinerea</name>
    <dbReference type="NCBI Taxonomy" id="999810"/>
    <lineage>
        <taxon>Eukaryota</taxon>
        <taxon>Fungi</taxon>
        <taxon>Dikarya</taxon>
        <taxon>Ascomycota</taxon>
        <taxon>Pezizomycotina</taxon>
        <taxon>Leotiomycetes</taxon>
        <taxon>Helotiales</taxon>
        <taxon>Sclerotiniaceae</taxon>
        <taxon>Botrytis</taxon>
    </lineage>
</organism>
<proteinExistence type="predicted"/>
<dbReference type="HOGENOM" id="CLU_2849406_0_0_1"/>
<reference evidence="2" key="1">
    <citation type="journal article" date="2011" name="PLoS Genet.">
        <title>Genomic analysis of the necrotrophic fungal pathogens Sclerotinia sclerotiorum and Botrytis cinerea.</title>
        <authorList>
            <person name="Amselem J."/>
            <person name="Cuomo C.A."/>
            <person name="van Kan J.A."/>
            <person name="Viaud M."/>
            <person name="Benito E.P."/>
            <person name="Couloux A."/>
            <person name="Coutinho P.M."/>
            <person name="de Vries R.P."/>
            <person name="Dyer P.S."/>
            <person name="Fillinger S."/>
            <person name="Fournier E."/>
            <person name="Gout L."/>
            <person name="Hahn M."/>
            <person name="Kohn L."/>
            <person name="Lapalu N."/>
            <person name="Plummer K.M."/>
            <person name="Pradier J.M."/>
            <person name="Quevillon E."/>
            <person name="Sharon A."/>
            <person name="Simon A."/>
            <person name="ten Have A."/>
            <person name="Tudzynski B."/>
            <person name="Tudzynski P."/>
            <person name="Wincker P."/>
            <person name="Andrew M."/>
            <person name="Anthouard V."/>
            <person name="Beever R.E."/>
            <person name="Beffa R."/>
            <person name="Benoit I."/>
            <person name="Bouzid O."/>
            <person name="Brault B."/>
            <person name="Chen Z."/>
            <person name="Choquer M."/>
            <person name="Collemare J."/>
            <person name="Cotton P."/>
            <person name="Danchin E.G."/>
            <person name="Da Silva C."/>
            <person name="Gautier A."/>
            <person name="Giraud C."/>
            <person name="Giraud T."/>
            <person name="Gonzalez C."/>
            <person name="Grossetete S."/>
            <person name="Guldener U."/>
            <person name="Henrissat B."/>
            <person name="Howlett B.J."/>
            <person name="Kodira C."/>
            <person name="Kretschmer M."/>
            <person name="Lappartient A."/>
            <person name="Leroch M."/>
            <person name="Levis C."/>
            <person name="Mauceli E."/>
            <person name="Neuveglise C."/>
            <person name="Oeser B."/>
            <person name="Pearson M."/>
            <person name="Poulain J."/>
            <person name="Poussereau N."/>
            <person name="Quesneville H."/>
            <person name="Rascle C."/>
            <person name="Schumacher J."/>
            <person name="Segurens B."/>
            <person name="Sexton A."/>
            <person name="Silva E."/>
            <person name="Sirven C."/>
            <person name="Soanes D.M."/>
            <person name="Talbot N.J."/>
            <person name="Templeton M."/>
            <person name="Yandava C."/>
            <person name="Yarden O."/>
            <person name="Zeng Q."/>
            <person name="Rollins J.A."/>
            <person name="Lebrun M.H."/>
            <person name="Dickman M."/>
        </authorList>
    </citation>
    <scope>NUCLEOTIDE SEQUENCE [LARGE SCALE GENOMIC DNA]</scope>
    <source>
        <strain evidence="2">T4</strain>
    </source>
</reference>
<dbReference type="InParanoid" id="G2XV14"/>
<dbReference type="Proteomes" id="UP000008177">
    <property type="component" value="Unplaced contigs"/>
</dbReference>
<gene>
    <name evidence="1" type="ORF">BofuT4_uP059140.1</name>
</gene>
<name>G2XV14_BOTF4</name>
<protein>
    <submittedName>
        <fullName evidence="1">Uncharacterized protein</fullName>
    </submittedName>
</protein>
<dbReference type="EMBL" id="FQ790270">
    <property type="protein sequence ID" value="CCD44334.1"/>
    <property type="molecule type" value="Genomic_DNA"/>
</dbReference>
<evidence type="ECO:0000313" key="2">
    <source>
        <dbReference type="Proteomes" id="UP000008177"/>
    </source>
</evidence>
<dbReference type="AlphaFoldDB" id="G2XV14"/>